<feature type="signal peptide" evidence="1">
    <location>
        <begin position="1"/>
        <end position="21"/>
    </location>
</feature>
<protein>
    <submittedName>
        <fullName evidence="2">8a6155d9-adbd-4eaf-95f6-142ba3150200</fullName>
    </submittedName>
</protein>
<evidence type="ECO:0000313" key="2">
    <source>
        <dbReference type="EMBL" id="SPQ23436.1"/>
    </source>
</evidence>
<dbReference type="EMBL" id="OUUZ01000010">
    <property type="protein sequence ID" value="SPQ23436.1"/>
    <property type="molecule type" value="Genomic_DNA"/>
</dbReference>
<keyword evidence="1" id="KW-0732">Signal</keyword>
<evidence type="ECO:0000256" key="1">
    <source>
        <dbReference type="SAM" id="SignalP"/>
    </source>
</evidence>
<dbReference type="AlphaFoldDB" id="A0A446BLS5"/>
<proteinExistence type="predicted"/>
<organism evidence="2 3">
    <name type="scientific">Thermothielavioides terrestris</name>
    <dbReference type="NCBI Taxonomy" id="2587410"/>
    <lineage>
        <taxon>Eukaryota</taxon>
        <taxon>Fungi</taxon>
        <taxon>Dikarya</taxon>
        <taxon>Ascomycota</taxon>
        <taxon>Pezizomycotina</taxon>
        <taxon>Sordariomycetes</taxon>
        <taxon>Sordariomycetidae</taxon>
        <taxon>Sordariales</taxon>
        <taxon>Chaetomiaceae</taxon>
        <taxon>Thermothielavioides</taxon>
    </lineage>
</organism>
<feature type="chain" id="PRO_5019278918" evidence="1">
    <location>
        <begin position="22"/>
        <end position="322"/>
    </location>
</feature>
<gene>
    <name evidence="2" type="ORF">TT172_LOCUS5855</name>
</gene>
<dbReference type="Proteomes" id="UP000289323">
    <property type="component" value="Unassembled WGS sequence"/>
</dbReference>
<name>A0A446BLS5_9PEZI</name>
<accession>A0A446BLS5</accession>
<reference evidence="2 3" key="1">
    <citation type="submission" date="2018-04" db="EMBL/GenBank/DDBJ databases">
        <authorList>
            <person name="Huttner S."/>
            <person name="Dainat J."/>
        </authorList>
    </citation>
    <scope>NUCLEOTIDE SEQUENCE [LARGE SCALE GENOMIC DNA]</scope>
</reference>
<evidence type="ECO:0000313" key="3">
    <source>
        <dbReference type="Proteomes" id="UP000289323"/>
    </source>
</evidence>
<sequence length="322" mass="34307">MFKSALIFALSTALLPSRALAARPCNGSSSGSFEYRLGDVRYDGPDPSKVNGLSTIAASLQNDYQTPLYECVAEWPEAWAGWYEGGSNPIWADCIFTGAGLGQDETVSFAVDWKAKTMYLAHTFACSDKQGSEGLATGSITLDVNCTTADGSSYCVPSTTSTGARPNIDITTKLTQTPLNETSTCSGAPKQYQSWKLENWLRQIRMEPGSSPTDPKLVFDSGPSFELVSIPDGGLLNCTTSGNHTGTFVGTCQAAGSTSTSADFTFDPKLNMLEITQHSECSNSSSVDVVGVFYMQAACERVRNSDLLTCTSDPVWVGTGTV</sequence>